<keyword evidence="3" id="KW-1185">Reference proteome</keyword>
<dbReference type="Proteomes" id="UP000289738">
    <property type="component" value="Chromosome B07"/>
</dbReference>
<dbReference type="InterPro" id="IPR049163">
    <property type="entry name" value="Pif1-like_2B_dom"/>
</dbReference>
<dbReference type="PANTHER" id="PTHR23274:SF48">
    <property type="entry name" value="ATP-DEPENDENT DNA HELICASE"/>
    <property type="match status" value="1"/>
</dbReference>
<dbReference type="AlphaFoldDB" id="A0A444YAA4"/>
<comment type="caution">
    <text evidence="2">The sequence shown here is derived from an EMBL/GenBank/DDBJ whole genome shotgun (WGS) entry which is preliminary data.</text>
</comment>
<sequence>MEYFDTADVLNSINCSGLPNHRLRLKVCVHVMLLRNIDPSNELCNGTRLQVRRLENHVIECNILRGDKSGKVVIISCMNMIPTMKLYHSSSNTDNFH</sequence>
<dbReference type="Pfam" id="PF21530">
    <property type="entry name" value="Pif1_2B_dom"/>
    <property type="match status" value="1"/>
</dbReference>
<gene>
    <name evidence="2" type="ORF">Ahy_B07g086684</name>
</gene>
<accession>A0A444YAA4</accession>
<dbReference type="GO" id="GO:0006260">
    <property type="term" value="P:DNA replication"/>
    <property type="evidence" value="ECO:0007669"/>
    <property type="project" value="TreeGrafter"/>
</dbReference>
<organism evidence="2 3">
    <name type="scientific">Arachis hypogaea</name>
    <name type="common">Peanut</name>
    <dbReference type="NCBI Taxonomy" id="3818"/>
    <lineage>
        <taxon>Eukaryota</taxon>
        <taxon>Viridiplantae</taxon>
        <taxon>Streptophyta</taxon>
        <taxon>Embryophyta</taxon>
        <taxon>Tracheophyta</taxon>
        <taxon>Spermatophyta</taxon>
        <taxon>Magnoliopsida</taxon>
        <taxon>eudicotyledons</taxon>
        <taxon>Gunneridae</taxon>
        <taxon>Pentapetalae</taxon>
        <taxon>rosids</taxon>
        <taxon>fabids</taxon>
        <taxon>Fabales</taxon>
        <taxon>Fabaceae</taxon>
        <taxon>Papilionoideae</taxon>
        <taxon>50 kb inversion clade</taxon>
        <taxon>dalbergioids sensu lato</taxon>
        <taxon>Dalbergieae</taxon>
        <taxon>Pterocarpus clade</taxon>
        <taxon>Arachis</taxon>
    </lineage>
</organism>
<dbReference type="PANTHER" id="PTHR23274">
    <property type="entry name" value="DNA HELICASE-RELATED"/>
    <property type="match status" value="1"/>
</dbReference>
<proteinExistence type="predicted"/>
<evidence type="ECO:0000259" key="1">
    <source>
        <dbReference type="Pfam" id="PF21530"/>
    </source>
</evidence>
<dbReference type="EMBL" id="SDMP01000017">
    <property type="protein sequence ID" value="RYQ98868.1"/>
    <property type="molecule type" value="Genomic_DNA"/>
</dbReference>
<reference evidence="2 3" key="1">
    <citation type="submission" date="2019-01" db="EMBL/GenBank/DDBJ databases">
        <title>Sequencing of cultivated peanut Arachis hypogaea provides insights into genome evolution and oil improvement.</title>
        <authorList>
            <person name="Chen X."/>
        </authorList>
    </citation>
    <scope>NUCLEOTIDE SEQUENCE [LARGE SCALE GENOMIC DNA]</scope>
    <source>
        <strain evidence="3">cv. Fuhuasheng</strain>
        <tissue evidence="2">Leaves</tissue>
    </source>
</reference>
<evidence type="ECO:0000313" key="2">
    <source>
        <dbReference type="EMBL" id="RYQ98868.1"/>
    </source>
</evidence>
<evidence type="ECO:0000313" key="3">
    <source>
        <dbReference type="Proteomes" id="UP000289738"/>
    </source>
</evidence>
<dbReference type="GO" id="GO:0005657">
    <property type="term" value="C:replication fork"/>
    <property type="evidence" value="ECO:0007669"/>
    <property type="project" value="TreeGrafter"/>
</dbReference>
<protein>
    <recommendedName>
        <fullName evidence="1">DNA helicase Pif1-like 2B domain-containing protein</fullName>
    </recommendedName>
</protein>
<name>A0A444YAA4_ARAHY</name>
<feature type="domain" description="DNA helicase Pif1-like 2B" evidence="1">
    <location>
        <begin position="9"/>
        <end position="54"/>
    </location>
</feature>